<dbReference type="EMBL" id="CACVBM020000677">
    <property type="protein sequence ID" value="CAA7022300.1"/>
    <property type="molecule type" value="Genomic_DNA"/>
</dbReference>
<dbReference type="AlphaFoldDB" id="A0A6D2IAG5"/>
<name>A0A6D2IAG5_9BRAS</name>
<protein>
    <recommendedName>
        <fullName evidence="4">Transmembrane protein</fullName>
    </recommendedName>
</protein>
<proteinExistence type="predicted"/>
<keyword evidence="1" id="KW-0812">Transmembrane</keyword>
<evidence type="ECO:0000313" key="3">
    <source>
        <dbReference type="Proteomes" id="UP000467841"/>
    </source>
</evidence>
<keyword evidence="1" id="KW-1133">Transmembrane helix</keyword>
<evidence type="ECO:0000256" key="1">
    <source>
        <dbReference type="SAM" id="Phobius"/>
    </source>
</evidence>
<feature type="transmembrane region" description="Helical" evidence="1">
    <location>
        <begin position="12"/>
        <end position="29"/>
    </location>
</feature>
<feature type="transmembrane region" description="Helical" evidence="1">
    <location>
        <begin position="36"/>
        <end position="55"/>
    </location>
</feature>
<feature type="transmembrane region" description="Helical" evidence="1">
    <location>
        <begin position="75"/>
        <end position="94"/>
    </location>
</feature>
<accession>A0A6D2IAG5</accession>
<dbReference type="Proteomes" id="UP000467841">
    <property type="component" value="Unassembled WGS sequence"/>
</dbReference>
<keyword evidence="1" id="KW-0472">Membrane</keyword>
<evidence type="ECO:0008006" key="4">
    <source>
        <dbReference type="Google" id="ProtNLM"/>
    </source>
</evidence>
<keyword evidence="3" id="KW-1185">Reference proteome</keyword>
<sequence>MLFTKEEGADISTYLILTSSPIKLLYLVNHFELEDVFVAAAIVIIWTFIFFFRFFDVFFLFCIDGDVESSSYLVDVYLVIRKLCILEVFLWYVLRRRFLFYGFWNFTHHRFLCCCHCLLTFHEVLKVFVKAYLVVEWVIGPAVVERDWECLSGVIEAKCEA</sequence>
<gene>
    <name evidence="2" type="ORF">MERR_LOCUS9535</name>
</gene>
<organism evidence="2 3">
    <name type="scientific">Microthlaspi erraticum</name>
    <dbReference type="NCBI Taxonomy" id="1685480"/>
    <lineage>
        <taxon>Eukaryota</taxon>
        <taxon>Viridiplantae</taxon>
        <taxon>Streptophyta</taxon>
        <taxon>Embryophyta</taxon>
        <taxon>Tracheophyta</taxon>
        <taxon>Spermatophyta</taxon>
        <taxon>Magnoliopsida</taxon>
        <taxon>eudicotyledons</taxon>
        <taxon>Gunneridae</taxon>
        <taxon>Pentapetalae</taxon>
        <taxon>rosids</taxon>
        <taxon>malvids</taxon>
        <taxon>Brassicales</taxon>
        <taxon>Brassicaceae</taxon>
        <taxon>Coluteocarpeae</taxon>
        <taxon>Microthlaspi</taxon>
    </lineage>
</organism>
<comment type="caution">
    <text evidence="2">The sequence shown here is derived from an EMBL/GenBank/DDBJ whole genome shotgun (WGS) entry which is preliminary data.</text>
</comment>
<evidence type="ECO:0000313" key="2">
    <source>
        <dbReference type="EMBL" id="CAA7022300.1"/>
    </source>
</evidence>
<reference evidence="2" key="1">
    <citation type="submission" date="2020-01" db="EMBL/GenBank/DDBJ databases">
        <authorList>
            <person name="Mishra B."/>
        </authorList>
    </citation>
    <scope>NUCLEOTIDE SEQUENCE [LARGE SCALE GENOMIC DNA]</scope>
</reference>